<dbReference type="AlphaFoldDB" id="A0A811Q5T2"/>
<dbReference type="PROSITE" id="PS50011">
    <property type="entry name" value="PROTEIN_KINASE_DOM"/>
    <property type="match status" value="1"/>
</dbReference>
<dbReference type="PROSITE" id="PS00107">
    <property type="entry name" value="PROTEIN_KINASE_ATP"/>
    <property type="match status" value="1"/>
</dbReference>
<reference evidence="13" key="1">
    <citation type="submission" date="2020-10" db="EMBL/GenBank/DDBJ databases">
        <authorList>
            <person name="Han B."/>
            <person name="Lu T."/>
            <person name="Zhao Q."/>
            <person name="Huang X."/>
            <person name="Zhao Y."/>
        </authorList>
    </citation>
    <scope>NUCLEOTIDE SEQUENCE</scope>
</reference>
<dbReference type="InterPro" id="IPR011009">
    <property type="entry name" value="Kinase-like_dom_sf"/>
</dbReference>
<dbReference type="GO" id="GO:0004674">
    <property type="term" value="F:protein serine/threonine kinase activity"/>
    <property type="evidence" value="ECO:0007669"/>
    <property type="project" value="UniProtKB-KW"/>
</dbReference>
<feature type="domain" description="Protein kinase" evidence="12">
    <location>
        <begin position="24"/>
        <end position="301"/>
    </location>
</feature>
<dbReference type="InterPro" id="IPR000719">
    <property type="entry name" value="Prot_kinase_dom"/>
</dbReference>
<proteinExistence type="inferred from homology"/>
<evidence type="ECO:0000256" key="3">
    <source>
        <dbReference type="ARBA" id="ARBA00022729"/>
    </source>
</evidence>
<feature type="region of interest" description="Disordered" evidence="11">
    <location>
        <begin position="310"/>
        <end position="339"/>
    </location>
</feature>
<keyword evidence="3" id="KW-0732">Signal</keyword>
<dbReference type="InterPro" id="IPR017441">
    <property type="entry name" value="Protein_kinase_ATP_BS"/>
</dbReference>
<dbReference type="PANTHER" id="PTHR27006:SF633">
    <property type="entry name" value="PROTEIN KINASE DOMAIN-CONTAINING PROTEIN"/>
    <property type="match status" value="1"/>
</dbReference>
<name>A0A811Q5T2_9POAL</name>
<accession>A0A811Q5T2</accession>
<dbReference type="GO" id="GO:0005524">
    <property type="term" value="F:ATP binding"/>
    <property type="evidence" value="ECO:0007669"/>
    <property type="project" value="UniProtKB-UniRule"/>
</dbReference>
<dbReference type="SMART" id="SM00220">
    <property type="entry name" value="S_TKc"/>
    <property type="match status" value="1"/>
</dbReference>
<keyword evidence="6 9" id="KW-0067">ATP-binding</keyword>
<dbReference type="FunFam" id="1.10.510.10:FF:000060">
    <property type="entry name" value="G-type lectin S-receptor-like serine/threonine-protein kinase"/>
    <property type="match status" value="1"/>
</dbReference>
<organism evidence="13 14">
    <name type="scientific">Miscanthus lutarioriparius</name>
    <dbReference type="NCBI Taxonomy" id="422564"/>
    <lineage>
        <taxon>Eukaryota</taxon>
        <taxon>Viridiplantae</taxon>
        <taxon>Streptophyta</taxon>
        <taxon>Embryophyta</taxon>
        <taxon>Tracheophyta</taxon>
        <taxon>Spermatophyta</taxon>
        <taxon>Magnoliopsida</taxon>
        <taxon>Liliopsida</taxon>
        <taxon>Poales</taxon>
        <taxon>Poaceae</taxon>
        <taxon>PACMAD clade</taxon>
        <taxon>Panicoideae</taxon>
        <taxon>Andropogonodae</taxon>
        <taxon>Andropogoneae</taxon>
        <taxon>Saccharinae</taxon>
        <taxon>Miscanthus</taxon>
    </lineage>
</organism>
<dbReference type="SUPFAM" id="SSF56112">
    <property type="entry name" value="Protein kinase-like (PK-like)"/>
    <property type="match status" value="1"/>
</dbReference>
<evidence type="ECO:0000256" key="6">
    <source>
        <dbReference type="ARBA" id="ARBA00022840"/>
    </source>
</evidence>
<evidence type="ECO:0000256" key="5">
    <source>
        <dbReference type="ARBA" id="ARBA00022777"/>
    </source>
</evidence>
<evidence type="ECO:0000256" key="10">
    <source>
        <dbReference type="RuleBase" id="RU000304"/>
    </source>
</evidence>
<dbReference type="FunFam" id="3.30.200.20:FF:001238">
    <property type="entry name" value="Os08g0179000 protein"/>
    <property type="match status" value="1"/>
</dbReference>
<dbReference type="InterPro" id="IPR001245">
    <property type="entry name" value="Ser-Thr/Tyr_kinase_cat_dom"/>
</dbReference>
<dbReference type="PANTHER" id="PTHR27006">
    <property type="entry name" value="PROMASTIGOTE SURFACE ANTIGEN PROTEIN PSA"/>
    <property type="match status" value="1"/>
</dbReference>
<dbReference type="OrthoDB" id="682386at2759"/>
<comment type="caution">
    <text evidence="13">The sequence shown here is derived from an EMBL/GenBank/DDBJ whole genome shotgun (WGS) entry which is preliminary data.</text>
</comment>
<dbReference type="Proteomes" id="UP000604825">
    <property type="component" value="Unassembled WGS sequence"/>
</dbReference>
<dbReference type="InterPro" id="IPR008271">
    <property type="entry name" value="Ser/Thr_kinase_AS"/>
</dbReference>
<evidence type="ECO:0000256" key="1">
    <source>
        <dbReference type="ARBA" id="ARBA00022527"/>
    </source>
</evidence>
<keyword evidence="1 10" id="KW-0723">Serine/threonine-protein kinase</keyword>
<keyword evidence="14" id="KW-1185">Reference proteome</keyword>
<evidence type="ECO:0000256" key="2">
    <source>
        <dbReference type="ARBA" id="ARBA00022679"/>
    </source>
</evidence>
<dbReference type="PROSITE" id="PS00108">
    <property type="entry name" value="PROTEIN_KINASE_ST"/>
    <property type="match status" value="1"/>
</dbReference>
<evidence type="ECO:0000259" key="12">
    <source>
        <dbReference type="PROSITE" id="PS50011"/>
    </source>
</evidence>
<keyword evidence="4 9" id="KW-0547">Nucleotide-binding</keyword>
<evidence type="ECO:0000313" key="14">
    <source>
        <dbReference type="Proteomes" id="UP000604825"/>
    </source>
</evidence>
<keyword evidence="8" id="KW-0325">Glycoprotein</keyword>
<feature type="binding site" evidence="9">
    <location>
        <position position="51"/>
    </location>
    <ligand>
        <name>ATP</name>
        <dbReference type="ChEBI" id="CHEBI:30616"/>
    </ligand>
</feature>
<evidence type="ECO:0000256" key="11">
    <source>
        <dbReference type="SAM" id="MobiDB-lite"/>
    </source>
</evidence>
<dbReference type="Gene3D" id="1.10.510.10">
    <property type="entry name" value="Transferase(Phosphotransferase) domain 1"/>
    <property type="match status" value="1"/>
</dbReference>
<dbReference type="EMBL" id="CAJGYO010000008">
    <property type="protein sequence ID" value="CAD6251411.1"/>
    <property type="molecule type" value="Genomic_DNA"/>
</dbReference>
<keyword evidence="2" id="KW-0808">Transferase</keyword>
<dbReference type="CDD" id="cd14066">
    <property type="entry name" value="STKc_IRAK"/>
    <property type="match status" value="1"/>
</dbReference>
<comment type="similarity">
    <text evidence="10">Belongs to the protein kinase superfamily.</text>
</comment>
<evidence type="ECO:0000256" key="9">
    <source>
        <dbReference type="PROSITE-ProRule" id="PRU10141"/>
    </source>
</evidence>
<evidence type="ECO:0000313" key="13">
    <source>
        <dbReference type="EMBL" id="CAD6251411.1"/>
    </source>
</evidence>
<gene>
    <name evidence="13" type="ORF">NCGR_LOCUS35157</name>
</gene>
<sequence>MNADEGFEFPVLSLKDVIGMTNNFHKSFMIGQGGFGKVYKAKLDGREIAIKRLHRGSEQGIVEFKNEVILISKLQHRNLVRFLGCCIEGDEKLLIFEYMPTNSLDAHIFSSTRKAVLDWPTRFNIIKGVARGRLYLHQDSRLKVIHRDLKASNVLLDEEMRPKIADFGMARTFGDNQHNENTKRVVRTYGYMVPEYALRGIFSVKSDVYSFGILTLEVVSGQKISSSNQILDFENLTIYAWNLLKEGRANDLVDSSIVESCTPDEALLCIHIGLLCVKDNPNNRPLMSSILFMLENRSITLPIPNKPAYFPHTNNQAEQRRGNTQNSKNSVTLSVIEGS</sequence>
<dbReference type="Pfam" id="PF07714">
    <property type="entry name" value="PK_Tyr_Ser-Thr"/>
    <property type="match status" value="1"/>
</dbReference>
<evidence type="ECO:0000256" key="4">
    <source>
        <dbReference type="ARBA" id="ARBA00022741"/>
    </source>
</evidence>
<feature type="compositionally biased region" description="Polar residues" evidence="11">
    <location>
        <begin position="312"/>
        <end position="333"/>
    </location>
</feature>
<keyword evidence="7" id="KW-1015">Disulfide bond</keyword>
<protein>
    <recommendedName>
        <fullName evidence="12">Protein kinase domain-containing protein</fullName>
    </recommendedName>
</protein>
<evidence type="ECO:0000256" key="8">
    <source>
        <dbReference type="ARBA" id="ARBA00023180"/>
    </source>
</evidence>
<keyword evidence="5" id="KW-0418">Kinase</keyword>
<dbReference type="Gene3D" id="3.30.200.20">
    <property type="entry name" value="Phosphorylase Kinase, domain 1"/>
    <property type="match status" value="1"/>
</dbReference>
<evidence type="ECO:0000256" key="7">
    <source>
        <dbReference type="ARBA" id="ARBA00023157"/>
    </source>
</evidence>